<evidence type="ECO:0000313" key="7">
    <source>
        <dbReference type="RefSeq" id="XP_023179921.1"/>
    </source>
</evidence>
<dbReference type="PANTHER" id="PTHR48032:SF6">
    <property type="entry name" value="RNA-BINDING (RRM_RBD_RNP MOTIFS) FAMILY PROTEIN"/>
    <property type="match status" value="1"/>
</dbReference>
<dbReference type="PROSITE" id="PS50102">
    <property type="entry name" value="RRM"/>
    <property type="match status" value="2"/>
</dbReference>
<sequence>MPKMVNNSVVNAPFYQEKRKIGGRSGGNGGTEMADSDQSSANAAENNEHLRKIFVGGLSINTTAETMRQFFSQFGIVSDAVVMRDPISNRSRGFGFVTYVEPGAVENVQRARPHIIDSKTVDTKRAFPRHEFNKAIGHLSNIKTNKIFLGGLKDCHDESTLREYFAQFGTISSVKVLLDKETGRKRGFGFLEFEDTASAARALAQSKHSIKLVTVEVKKSTQMLDCSKRIRLPIGGAACAGYAPPQPTIMDNLVYNPNYNPYQAQTSLPPSAFFNGWASYVAPTIPTTTVSYPHHQQQLPGYSQGGWAYGNPSYVGSEWSRNSYSSIVWQPKIGQKPVPVQTVQTERPKNEYKSVQAEEATKKQTSVAIGDANIDTHANVDVEKKWLAKDYKVFKPTGRYNFGTPQTNHISSLPNDISTPAYGI</sequence>
<dbReference type="InterPro" id="IPR012677">
    <property type="entry name" value="Nucleotide-bd_a/b_plait_sf"/>
</dbReference>
<dbReference type="Pfam" id="PF00076">
    <property type="entry name" value="RRM_1"/>
    <property type="match status" value="2"/>
</dbReference>
<dbReference type="GO" id="GO:0003729">
    <property type="term" value="F:mRNA binding"/>
    <property type="evidence" value="ECO:0007669"/>
    <property type="project" value="TreeGrafter"/>
</dbReference>
<keyword evidence="1" id="KW-0677">Repeat</keyword>
<protein>
    <submittedName>
        <fullName evidence="7">Ribonucleoprotein RB97D</fullName>
    </submittedName>
</protein>
<dbReference type="PANTHER" id="PTHR48032">
    <property type="entry name" value="RNA-BINDING PROTEIN MUSASHI HOMOLOG RBP6"/>
    <property type="match status" value="1"/>
</dbReference>
<reference evidence="7" key="1">
    <citation type="submission" date="2025-08" db="UniProtKB">
        <authorList>
            <consortium name="RefSeq"/>
        </authorList>
    </citation>
    <scope>IDENTIFICATION</scope>
    <source>
        <strain evidence="7">15085-1641.00</strain>
        <tissue evidence="7">Whole body</tissue>
    </source>
</reference>
<dbReference type="FunFam" id="3.30.70.330:FF:000040">
    <property type="entry name" value="Heterogeneous nuclear ribonucleoprotein A2/B1"/>
    <property type="match status" value="1"/>
</dbReference>
<accession>A0A6J1MSG0</accession>
<feature type="domain" description="RRM" evidence="5">
    <location>
        <begin position="51"/>
        <end position="128"/>
    </location>
</feature>
<evidence type="ECO:0000256" key="1">
    <source>
        <dbReference type="ARBA" id="ARBA00022737"/>
    </source>
</evidence>
<dbReference type="OMA" id="PKNEYKS"/>
<evidence type="ECO:0000259" key="5">
    <source>
        <dbReference type="PROSITE" id="PS50102"/>
    </source>
</evidence>
<keyword evidence="6" id="KW-1185">Reference proteome</keyword>
<evidence type="ECO:0000256" key="2">
    <source>
        <dbReference type="ARBA" id="ARBA00022884"/>
    </source>
</evidence>
<dbReference type="SUPFAM" id="SSF54928">
    <property type="entry name" value="RNA-binding domain, RBD"/>
    <property type="match status" value="2"/>
</dbReference>
<proteinExistence type="predicted"/>
<dbReference type="Proteomes" id="UP000504633">
    <property type="component" value="Unplaced"/>
</dbReference>
<dbReference type="OrthoDB" id="1875751at2759"/>
<name>A0A6J1MSG0_DROHY</name>
<dbReference type="SMART" id="SM00360">
    <property type="entry name" value="RRM"/>
    <property type="match status" value="2"/>
</dbReference>
<evidence type="ECO:0000256" key="3">
    <source>
        <dbReference type="PROSITE-ProRule" id="PRU00176"/>
    </source>
</evidence>
<dbReference type="GO" id="GO:0006417">
    <property type="term" value="P:regulation of translation"/>
    <property type="evidence" value="ECO:0007669"/>
    <property type="project" value="TreeGrafter"/>
</dbReference>
<dbReference type="InterPro" id="IPR035979">
    <property type="entry name" value="RBD_domain_sf"/>
</dbReference>
<dbReference type="CTD" id="5950"/>
<gene>
    <name evidence="7" type="primary">LOC111605571</name>
</gene>
<dbReference type="InterPro" id="IPR000504">
    <property type="entry name" value="RRM_dom"/>
</dbReference>
<dbReference type="RefSeq" id="XP_023179921.1">
    <property type="nucleotide sequence ID" value="XM_023324153.2"/>
</dbReference>
<dbReference type="KEGG" id="dhe:111605571"/>
<evidence type="ECO:0000313" key="6">
    <source>
        <dbReference type="Proteomes" id="UP000504633"/>
    </source>
</evidence>
<evidence type="ECO:0000256" key="4">
    <source>
        <dbReference type="SAM" id="MobiDB-lite"/>
    </source>
</evidence>
<organism evidence="6 7">
    <name type="scientific">Drosophila hydei</name>
    <name type="common">Fruit fly</name>
    <dbReference type="NCBI Taxonomy" id="7224"/>
    <lineage>
        <taxon>Eukaryota</taxon>
        <taxon>Metazoa</taxon>
        <taxon>Ecdysozoa</taxon>
        <taxon>Arthropoda</taxon>
        <taxon>Hexapoda</taxon>
        <taxon>Insecta</taxon>
        <taxon>Pterygota</taxon>
        <taxon>Neoptera</taxon>
        <taxon>Endopterygota</taxon>
        <taxon>Diptera</taxon>
        <taxon>Brachycera</taxon>
        <taxon>Muscomorpha</taxon>
        <taxon>Ephydroidea</taxon>
        <taxon>Drosophilidae</taxon>
        <taxon>Drosophila</taxon>
    </lineage>
</organism>
<dbReference type="GO" id="GO:0098687">
    <property type="term" value="C:chromosomal region"/>
    <property type="evidence" value="ECO:0007669"/>
    <property type="project" value="UniProtKB-ARBA"/>
</dbReference>
<dbReference type="AlphaFoldDB" id="A0A6J1MSG0"/>
<dbReference type="GO" id="GO:1990904">
    <property type="term" value="C:ribonucleoprotein complex"/>
    <property type="evidence" value="ECO:0007669"/>
    <property type="project" value="UniProtKB-KW"/>
</dbReference>
<dbReference type="Gene3D" id="3.30.70.330">
    <property type="match status" value="2"/>
</dbReference>
<feature type="domain" description="RRM" evidence="5">
    <location>
        <begin position="145"/>
        <end position="222"/>
    </location>
</feature>
<dbReference type="GeneID" id="111605571"/>
<keyword evidence="2 3" id="KW-0694">RNA-binding</keyword>
<feature type="region of interest" description="Disordered" evidence="4">
    <location>
        <begin position="16"/>
        <end position="44"/>
    </location>
</feature>
<keyword evidence="7" id="KW-0687">Ribonucleoprotein</keyword>